<sequence>GFHRAESARQCHISHKHDNPRRCHALTAASSTSRAVAACRRWIEGEGRRDMHQMYQLVH</sequence>
<comment type="caution">
    <text evidence="1">The sequence shown here is derived from an EMBL/GenBank/DDBJ whole genome shotgun (WGS) entry which is preliminary data.</text>
</comment>
<organism evidence="1 2">
    <name type="scientific">Batillaria attramentaria</name>
    <dbReference type="NCBI Taxonomy" id="370345"/>
    <lineage>
        <taxon>Eukaryota</taxon>
        <taxon>Metazoa</taxon>
        <taxon>Spiralia</taxon>
        <taxon>Lophotrochozoa</taxon>
        <taxon>Mollusca</taxon>
        <taxon>Gastropoda</taxon>
        <taxon>Caenogastropoda</taxon>
        <taxon>Sorbeoconcha</taxon>
        <taxon>Cerithioidea</taxon>
        <taxon>Batillariidae</taxon>
        <taxon>Batillaria</taxon>
    </lineage>
</organism>
<evidence type="ECO:0000313" key="1">
    <source>
        <dbReference type="EMBL" id="KAK7475464.1"/>
    </source>
</evidence>
<dbReference type="Proteomes" id="UP001519460">
    <property type="component" value="Unassembled WGS sequence"/>
</dbReference>
<accession>A0ABD0JKV0</accession>
<name>A0ABD0JKV0_9CAEN</name>
<reference evidence="1 2" key="1">
    <citation type="journal article" date="2023" name="Sci. Data">
        <title>Genome assembly of the Korean intertidal mud-creeper Batillaria attramentaria.</title>
        <authorList>
            <person name="Patra A.K."/>
            <person name="Ho P.T."/>
            <person name="Jun S."/>
            <person name="Lee S.J."/>
            <person name="Kim Y."/>
            <person name="Won Y.J."/>
        </authorList>
    </citation>
    <scope>NUCLEOTIDE SEQUENCE [LARGE SCALE GENOMIC DNA]</scope>
    <source>
        <strain evidence="1">Wonlab-2016</strain>
    </source>
</reference>
<evidence type="ECO:0000313" key="2">
    <source>
        <dbReference type="Proteomes" id="UP001519460"/>
    </source>
</evidence>
<feature type="non-terminal residue" evidence="1">
    <location>
        <position position="1"/>
    </location>
</feature>
<gene>
    <name evidence="1" type="ORF">BaRGS_00033283</name>
</gene>
<dbReference type="AlphaFoldDB" id="A0ABD0JKV0"/>
<keyword evidence="2" id="KW-1185">Reference proteome</keyword>
<protein>
    <submittedName>
        <fullName evidence="1">Uncharacterized protein</fullName>
    </submittedName>
</protein>
<dbReference type="EMBL" id="JACVVK020000405">
    <property type="protein sequence ID" value="KAK7475464.1"/>
    <property type="molecule type" value="Genomic_DNA"/>
</dbReference>
<proteinExistence type="predicted"/>